<organism evidence="3 4">
    <name type="scientific">Acrasis kona</name>
    <dbReference type="NCBI Taxonomy" id="1008807"/>
    <lineage>
        <taxon>Eukaryota</taxon>
        <taxon>Discoba</taxon>
        <taxon>Heterolobosea</taxon>
        <taxon>Tetramitia</taxon>
        <taxon>Eutetramitia</taxon>
        <taxon>Acrasidae</taxon>
        <taxon>Acrasis</taxon>
    </lineage>
</organism>
<dbReference type="PANTHER" id="PTHR10334">
    <property type="entry name" value="CYSTEINE-RICH SECRETORY PROTEIN-RELATED"/>
    <property type="match status" value="1"/>
</dbReference>
<feature type="chain" id="PRO_5043509236" description="SCP domain-containing protein" evidence="1">
    <location>
        <begin position="16"/>
        <end position="535"/>
    </location>
</feature>
<proteinExistence type="predicted"/>
<dbReference type="PROSITE" id="PS01009">
    <property type="entry name" value="CRISP_1"/>
    <property type="match status" value="1"/>
</dbReference>
<dbReference type="InterPro" id="IPR035940">
    <property type="entry name" value="CAP_sf"/>
</dbReference>
<dbReference type="InterPro" id="IPR018244">
    <property type="entry name" value="Allrgn_V5/Tpx1_CS"/>
</dbReference>
<feature type="domain" description="SCP" evidence="2">
    <location>
        <begin position="389"/>
        <end position="532"/>
    </location>
</feature>
<dbReference type="Proteomes" id="UP001431209">
    <property type="component" value="Unassembled WGS sequence"/>
</dbReference>
<dbReference type="InterPro" id="IPR014044">
    <property type="entry name" value="CAP_dom"/>
</dbReference>
<evidence type="ECO:0000259" key="2">
    <source>
        <dbReference type="SMART" id="SM00198"/>
    </source>
</evidence>
<dbReference type="PRINTS" id="PR00837">
    <property type="entry name" value="V5TPXLIKE"/>
</dbReference>
<dbReference type="EMBL" id="JAOPGA020000460">
    <property type="protein sequence ID" value="KAL0478682.1"/>
    <property type="molecule type" value="Genomic_DNA"/>
</dbReference>
<dbReference type="InterPro" id="IPR001283">
    <property type="entry name" value="CRISP-related"/>
</dbReference>
<dbReference type="Gene3D" id="3.40.33.10">
    <property type="entry name" value="CAP"/>
    <property type="match status" value="1"/>
</dbReference>
<evidence type="ECO:0000256" key="1">
    <source>
        <dbReference type="SAM" id="SignalP"/>
    </source>
</evidence>
<dbReference type="InterPro" id="IPR002413">
    <property type="entry name" value="V5_allergen-like"/>
</dbReference>
<dbReference type="Pfam" id="PF00188">
    <property type="entry name" value="CAP"/>
    <property type="match status" value="1"/>
</dbReference>
<reference evidence="3 4" key="1">
    <citation type="submission" date="2024-03" db="EMBL/GenBank/DDBJ databases">
        <title>The Acrasis kona genome and developmental transcriptomes reveal deep origins of eukaryotic multicellular pathways.</title>
        <authorList>
            <person name="Sheikh S."/>
            <person name="Fu C.-J."/>
            <person name="Brown M.W."/>
            <person name="Baldauf S.L."/>
        </authorList>
    </citation>
    <scope>NUCLEOTIDE SEQUENCE [LARGE SCALE GENOMIC DNA]</scope>
    <source>
        <strain evidence="3 4">ATCC MYA-3509</strain>
    </source>
</reference>
<dbReference type="PRINTS" id="PR00838">
    <property type="entry name" value="V5ALLERGEN"/>
</dbReference>
<evidence type="ECO:0000313" key="3">
    <source>
        <dbReference type="EMBL" id="KAL0478682.1"/>
    </source>
</evidence>
<dbReference type="AlphaFoldDB" id="A0AAW2YMY4"/>
<dbReference type="GO" id="GO:0005576">
    <property type="term" value="C:extracellular region"/>
    <property type="evidence" value="ECO:0007669"/>
    <property type="project" value="InterPro"/>
</dbReference>
<sequence>MIRIALIILVGVCLAQVTHRISNNGAAICNTLIGGFISTIPTQSMGNHSLTSDLCSITDALPQINSSIPLKLTGPLLLSFKACNSNTSTVFTYSQLTNILTSSIPTTSNINTGAAQSLSNAEWTITSSSSYFNETQNAKASITLQTNLTFVLLQNYTALVNTTSLQNITAQNITSLRNVTVQSNVTLTSTTFIPINISYTFSLSSNDPTIVVTFEAVMSSNNTSKQYMSFCSAVNQGAFTNNLTQSNLTYIPSSSQLQGSTLTFTTGNASNLLSSATNGFAIYKQSPLYYQYPSGDGDKYTTSPKHQPAILRSANALLPVGGDVAAASFCDVLPVFVGRIVHQFEIGVAKPLTANAIQSLLVTNQNVTQAPTTAPTQSPFASVNRFTDQEKSAIVDAHNRIRASVGINELVSWNTTVEDFAVTYSSKCISGGALMAHNQDRYLANYVVGENIFASTGDGTLTGVDATNNWGSEKQYYNYTTNTCQSGEQCGHYTQIVWRTSVSIGCSRVICSNILYGNTVLCNYSPGGNNGRRPY</sequence>
<keyword evidence="1" id="KW-0732">Signal</keyword>
<feature type="signal peptide" evidence="1">
    <location>
        <begin position="1"/>
        <end position="15"/>
    </location>
</feature>
<gene>
    <name evidence="3" type="ORF">AKO1_008303</name>
</gene>
<name>A0AAW2YMY4_9EUKA</name>
<accession>A0AAW2YMY4</accession>
<keyword evidence="4" id="KW-1185">Reference proteome</keyword>
<protein>
    <recommendedName>
        <fullName evidence="2">SCP domain-containing protein</fullName>
    </recommendedName>
</protein>
<dbReference type="SMART" id="SM00198">
    <property type="entry name" value="SCP"/>
    <property type="match status" value="1"/>
</dbReference>
<comment type="caution">
    <text evidence="3">The sequence shown here is derived from an EMBL/GenBank/DDBJ whole genome shotgun (WGS) entry which is preliminary data.</text>
</comment>
<evidence type="ECO:0000313" key="4">
    <source>
        <dbReference type="Proteomes" id="UP001431209"/>
    </source>
</evidence>
<dbReference type="SUPFAM" id="SSF55797">
    <property type="entry name" value="PR-1-like"/>
    <property type="match status" value="1"/>
</dbReference>